<feature type="region of interest" description="Disordered" evidence="1">
    <location>
        <begin position="417"/>
        <end position="436"/>
    </location>
</feature>
<feature type="compositionally biased region" description="Low complexity" evidence="1">
    <location>
        <begin position="421"/>
        <end position="436"/>
    </location>
</feature>
<organism evidence="4 5">
    <name type="scientific">Pseudonocardia petroleophila</name>
    <dbReference type="NCBI Taxonomy" id="37331"/>
    <lineage>
        <taxon>Bacteria</taxon>
        <taxon>Bacillati</taxon>
        <taxon>Actinomycetota</taxon>
        <taxon>Actinomycetes</taxon>
        <taxon>Pseudonocardiales</taxon>
        <taxon>Pseudonocardiaceae</taxon>
        <taxon>Pseudonocardia</taxon>
    </lineage>
</organism>
<protein>
    <recommendedName>
        <fullName evidence="6">Glycoprotein</fullName>
    </recommendedName>
</protein>
<proteinExistence type="predicted"/>
<feature type="transmembrane region" description="Helical" evidence="2">
    <location>
        <begin position="698"/>
        <end position="719"/>
    </location>
</feature>
<gene>
    <name evidence="4" type="ORF">H6H00_08760</name>
</gene>
<evidence type="ECO:0008006" key="6">
    <source>
        <dbReference type="Google" id="ProtNLM"/>
    </source>
</evidence>
<dbReference type="AlphaFoldDB" id="A0A7G7MMH3"/>
<dbReference type="KEGG" id="ppel:H6H00_08760"/>
<feature type="compositionally biased region" description="Low complexity" evidence="1">
    <location>
        <begin position="805"/>
        <end position="814"/>
    </location>
</feature>
<feature type="compositionally biased region" description="Low complexity" evidence="1">
    <location>
        <begin position="768"/>
        <end position="781"/>
    </location>
</feature>
<feature type="compositionally biased region" description="Pro residues" evidence="1">
    <location>
        <begin position="815"/>
        <end position="855"/>
    </location>
</feature>
<keyword evidence="5" id="KW-1185">Reference proteome</keyword>
<dbReference type="Proteomes" id="UP000515728">
    <property type="component" value="Chromosome"/>
</dbReference>
<feature type="chain" id="PRO_5028825199" description="Glycoprotein" evidence="3">
    <location>
        <begin position="26"/>
        <end position="855"/>
    </location>
</feature>
<evidence type="ECO:0000313" key="4">
    <source>
        <dbReference type="EMBL" id="QNG53984.1"/>
    </source>
</evidence>
<keyword evidence="3" id="KW-0732">Signal</keyword>
<dbReference type="EMBL" id="CP060131">
    <property type="protein sequence ID" value="QNG53984.1"/>
    <property type="molecule type" value="Genomic_DNA"/>
</dbReference>
<reference evidence="4 5" key="1">
    <citation type="submission" date="2020-08" db="EMBL/GenBank/DDBJ databases">
        <authorList>
            <person name="Mo P."/>
        </authorList>
    </citation>
    <scope>NUCLEOTIDE SEQUENCE [LARGE SCALE GENOMIC DNA]</scope>
    <source>
        <strain evidence="4 5">CGMCC 4.1532</strain>
    </source>
</reference>
<dbReference type="RefSeq" id="WP_185720808.1">
    <property type="nucleotide sequence ID" value="NZ_BAAAWI010000001.1"/>
</dbReference>
<sequence>MRPVAALVAIIVVLLVGPATGAALAAPRQPAPVPAPGALTLVLDELAPRVVTGSGPTVLTVTGTLTNTGDETVTDIGVRLQRGQPLTSEGAVRDALEGDAPTDSIAPQFQELPDALGVGEQVPVRLTVPLRGAPETTLALAATGVYELLVNVNGVPGDGDRARLAAVRMLLPVVGLPDVADAGTPPTAATPFSLLYPVVDVPRRLTTAPGEPVRLTDDSLADSFAPTGRLGGLVTALAEAAPAGSPVRTATCVVTDADLLQTAQGMSQGYVVPAADGSLVPGRGAEAAGAWLAAFAEAARGMCVLALPFADADVVALARGDLAGSAVGAVTAGRGLVADLLGTPVLEGTAWPADGVVDEAGLAAFTEGDVRSLVLSADGLDLPAQAESAGTVPVATAGPAVTAVVTDPLVTLAAGGRSTSTTAVPGRGGAAAATTAGGPLSGQDVLGTVAFRAVEEAPTGGPLVIAPPHRWDLDGGAARALLDGFGTLVDAGFLSPRGLGSALATPTSTAERTLDYPIDAGAREVAPAAVAAIGPVLDDIADLDSSVVDDELGVDPDDLFDPLVLGAVRPASAAWRGSPEQATEAADALADRVAELRGAVAVLEPPSPFSLGTSTSPLLLTVANGLPVTMRVRVEVSSTSGLRVAPIPVVEVPPFGRRQIQASAEVQRSGVFTVDATVRSIDGGLLGSPSRLQVRSTAYGTITLWLTGTAGVLLVVLAARRILRRIRSEPGRNTPRPPRPGSPETIPDTAETALPADRPGTRPPPTTPSRTGAGETATTAGDRTLPVPALTPHPLPAPNGPIPAGPATGRNRPAPSAPSEPSGPPPVVRRPDVPVPPGSVPPRPGRPPVRPPGSR</sequence>
<evidence type="ECO:0000256" key="3">
    <source>
        <dbReference type="SAM" id="SignalP"/>
    </source>
</evidence>
<feature type="signal peptide" evidence="3">
    <location>
        <begin position="1"/>
        <end position="25"/>
    </location>
</feature>
<keyword evidence="2" id="KW-0812">Transmembrane</keyword>
<dbReference type="InterPro" id="IPR046112">
    <property type="entry name" value="DUF6049"/>
</dbReference>
<keyword evidence="2" id="KW-0472">Membrane</keyword>
<feature type="compositionally biased region" description="Pro residues" evidence="1">
    <location>
        <begin position="789"/>
        <end position="804"/>
    </location>
</feature>
<evidence type="ECO:0000256" key="1">
    <source>
        <dbReference type="SAM" id="MobiDB-lite"/>
    </source>
</evidence>
<name>A0A7G7MMH3_9PSEU</name>
<accession>A0A7G7MMH3</accession>
<dbReference type="Pfam" id="PF19516">
    <property type="entry name" value="DUF6049"/>
    <property type="match status" value="1"/>
</dbReference>
<keyword evidence="2" id="KW-1133">Transmembrane helix</keyword>
<evidence type="ECO:0000313" key="5">
    <source>
        <dbReference type="Proteomes" id="UP000515728"/>
    </source>
</evidence>
<feature type="region of interest" description="Disordered" evidence="1">
    <location>
        <begin position="728"/>
        <end position="855"/>
    </location>
</feature>
<evidence type="ECO:0000256" key="2">
    <source>
        <dbReference type="SAM" id="Phobius"/>
    </source>
</evidence>